<evidence type="ECO:0000256" key="5">
    <source>
        <dbReference type="ARBA" id="ARBA00062515"/>
    </source>
</evidence>
<evidence type="ECO:0000256" key="4">
    <source>
        <dbReference type="ARBA" id="ARBA00022729"/>
    </source>
</evidence>
<dbReference type="EMBL" id="PHHA01000005">
    <property type="protein sequence ID" value="PJG85855.1"/>
    <property type="molecule type" value="Genomic_DNA"/>
</dbReference>
<dbReference type="NCBIfam" id="NF007958">
    <property type="entry name" value="PRK10677.1"/>
    <property type="match status" value="1"/>
</dbReference>
<evidence type="ECO:0000256" key="2">
    <source>
        <dbReference type="ARBA" id="ARBA00022505"/>
    </source>
</evidence>
<dbReference type="PANTHER" id="PTHR30632">
    <property type="entry name" value="MOLYBDATE-BINDING PERIPLASMIC PROTEIN"/>
    <property type="match status" value="1"/>
</dbReference>
<sequence length="254" mass="27677">MKTIKKLTLGLAAILLACSSVVQAKLTIYAAASLTNALQDVAAEYKKDKPTEDIVFSFASSSTLAKQIEEGAPADIFISANNKWMKYLSEKNLTAKNTEKVLLGNDLVMIAPKKSAVENVDISQGTWIEQLKGQFLSVGDPDHVPAGQYMKESLIKLGLWEQVEPRLARGKDVRAALALVEQSEVPLGVVYATDAKVSQKVKVVGIFPEGSYTAVEYPVAALKGRDNAEVQDFLNYLSSERAKNIFVNYGFSVK</sequence>
<feature type="binding site" evidence="6">
    <location>
        <position position="33"/>
    </location>
    <ligand>
        <name>molybdate</name>
        <dbReference type="ChEBI" id="CHEBI:36264"/>
    </ligand>
</feature>
<feature type="binding site" evidence="6">
    <location>
        <position position="61"/>
    </location>
    <ligand>
        <name>molybdate</name>
        <dbReference type="ChEBI" id="CHEBI:36264"/>
    </ligand>
</feature>
<dbReference type="SUPFAM" id="SSF53850">
    <property type="entry name" value="Periplasmic binding protein-like II"/>
    <property type="match status" value="1"/>
</dbReference>
<gene>
    <name evidence="8" type="ORF">CVP05_03740</name>
</gene>
<dbReference type="InterPro" id="IPR005950">
    <property type="entry name" value="ModA"/>
</dbReference>
<evidence type="ECO:0000256" key="7">
    <source>
        <dbReference type="SAM" id="SignalP"/>
    </source>
</evidence>
<dbReference type="GO" id="GO:0046872">
    <property type="term" value="F:metal ion binding"/>
    <property type="evidence" value="ECO:0007669"/>
    <property type="project" value="UniProtKB-KW"/>
</dbReference>
<feature type="binding site" evidence="6">
    <location>
        <position position="191"/>
    </location>
    <ligand>
        <name>molybdate</name>
        <dbReference type="ChEBI" id="CHEBI:36264"/>
    </ligand>
</feature>
<feature type="signal peptide" evidence="7">
    <location>
        <begin position="1"/>
        <end position="24"/>
    </location>
</feature>
<keyword evidence="9" id="KW-1185">Reference proteome</keyword>
<keyword evidence="4 7" id="KW-0732">Signal</keyword>
<dbReference type="GO" id="GO:0030288">
    <property type="term" value="C:outer membrane-bounded periplasmic space"/>
    <property type="evidence" value="ECO:0007669"/>
    <property type="project" value="TreeGrafter"/>
</dbReference>
<keyword evidence="3 6" id="KW-0479">Metal-binding</keyword>
<comment type="subunit">
    <text evidence="5">The complex is composed of two ATP-binding proteins (ModC), two transmembrane proteins (ModB) and a solute-binding protein (ModA).</text>
</comment>
<dbReference type="GO" id="GO:0015689">
    <property type="term" value="P:molybdate ion transport"/>
    <property type="evidence" value="ECO:0007669"/>
    <property type="project" value="InterPro"/>
</dbReference>
<dbReference type="PROSITE" id="PS51257">
    <property type="entry name" value="PROKAR_LIPOPROTEIN"/>
    <property type="match status" value="1"/>
</dbReference>
<evidence type="ECO:0000313" key="8">
    <source>
        <dbReference type="EMBL" id="PJG85855.1"/>
    </source>
</evidence>
<evidence type="ECO:0000256" key="3">
    <source>
        <dbReference type="ARBA" id="ARBA00022723"/>
    </source>
</evidence>
<dbReference type="Gene3D" id="3.40.190.10">
    <property type="entry name" value="Periplasmic binding protein-like II"/>
    <property type="match status" value="2"/>
</dbReference>
<feature type="binding site" evidence="6">
    <location>
        <position position="146"/>
    </location>
    <ligand>
        <name>molybdate</name>
        <dbReference type="ChEBI" id="CHEBI:36264"/>
    </ligand>
</feature>
<dbReference type="FunFam" id="3.40.190.10:FF:000035">
    <property type="entry name" value="Molybdate ABC transporter substrate-binding protein"/>
    <property type="match status" value="1"/>
</dbReference>
<dbReference type="PIRSF" id="PIRSF004846">
    <property type="entry name" value="ModA"/>
    <property type="match status" value="1"/>
</dbReference>
<dbReference type="InterPro" id="IPR050682">
    <property type="entry name" value="ModA/WtpA"/>
</dbReference>
<accession>A0A2M8S3X6</accession>
<dbReference type="CDD" id="cd13536">
    <property type="entry name" value="PBP2_EcModA"/>
    <property type="match status" value="1"/>
</dbReference>
<evidence type="ECO:0000256" key="1">
    <source>
        <dbReference type="ARBA" id="ARBA00009175"/>
    </source>
</evidence>
<dbReference type="PANTHER" id="PTHR30632:SF17">
    <property type="entry name" value="MOLYBDATE-BINDING PROTEIN MODA"/>
    <property type="match status" value="1"/>
</dbReference>
<dbReference type="RefSeq" id="WP_100288243.1">
    <property type="nucleotide sequence ID" value="NZ_PHHA01000005.1"/>
</dbReference>
<proteinExistence type="inferred from homology"/>
<feature type="binding site" evidence="6">
    <location>
        <position position="173"/>
    </location>
    <ligand>
        <name>molybdate</name>
        <dbReference type="ChEBI" id="CHEBI:36264"/>
    </ligand>
</feature>
<feature type="chain" id="PRO_5014728080" evidence="7">
    <location>
        <begin position="25"/>
        <end position="254"/>
    </location>
</feature>
<dbReference type="AlphaFoldDB" id="A0A2M8S3X6"/>
<dbReference type="Proteomes" id="UP000229329">
    <property type="component" value="Unassembled WGS sequence"/>
</dbReference>
<reference evidence="8 9" key="1">
    <citation type="submission" date="2017-11" db="EMBL/GenBank/DDBJ databases">
        <title>Reclassification of Bisgaard taxon 7 as Conservatibacter flavescens gen. nov., sp. nov.</title>
        <authorList>
            <person name="Christensen H."/>
        </authorList>
    </citation>
    <scope>NUCLEOTIDE SEQUENCE [LARGE SCALE GENOMIC DNA]</scope>
    <source>
        <strain evidence="8 9">7_4</strain>
    </source>
</reference>
<keyword evidence="2 6" id="KW-0500">Molybdenum</keyword>
<dbReference type="OrthoDB" id="9785015at2"/>
<evidence type="ECO:0000313" key="9">
    <source>
        <dbReference type="Proteomes" id="UP000229329"/>
    </source>
</evidence>
<comment type="similarity">
    <text evidence="1">Belongs to the bacterial solute-binding protein ModA family.</text>
</comment>
<dbReference type="NCBIfam" id="TIGR01256">
    <property type="entry name" value="modA"/>
    <property type="match status" value="1"/>
</dbReference>
<evidence type="ECO:0000256" key="6">
    <source>
        <dbReference type="PIRSR" id="PIRSR004846-1"/>
    </source>
</evidence>
<dbReference type="GO" id="GO:1901359">
    <property type="term" value="F:tungstate binding"/>
    <property type="evidence" value="ECO:0007669"/>
    <property type="project" value="UniProtKB-ARBA"/>
</dbReference>
<organism evidence="8 9">
    <name type="scientific">Conservatibacter flavescens</name>
    <dbReference type="NCBI Taxonomy" id="28161"/>
    <lineage>
        <taxon>Bacteria</taxon>
        <taxon>Pseudomonadati</taxon>
        <taxon>Pseudomonadota</taxon>
        <taxon>Gammaproteobacteria</taxon>
        <taxon>Pasteurellales</taxon>
        <taxon>Pasteurellaceae</taxon>
        <taxon>Conservatibacter</taxon>
    </lineage>
</organism>
<protein>
    <submittedName>
        <fullName evidence="8">Molybdate ABC transporter substrate-binding protein</fullName>
    </submittedName>
</protein>
<dbReference type="Pfam" id="PF13531">
    <property type="entry name" value="SBP_bac_11"/>
    <property type="match status" value="1"/>
</dbReference>
<comment type="caution">
    <text evidence="8">The sequence shown here is derived from an EMBL/GenBank/DDBJ whole genome shotgun (WGS) entry which is preliminary data.</text>
</comment>
<dbReference type="GO" id="GO:0030973">
    <property type="term" value="F:molybdate ion binding"/>
    <property type="evidence" value="ECO:0007669"/>
    <property type="project" value="TreeGrafter"/>
</dbReference>
<name>A0A2M8S3X6_9PAST</name>